<dbReference type="GO" id="GO:0005771">
    <property type="term" value="C:multivesicular body"/>
    <property type="evidence" value="ECO:0007669"/>
    <property type="project" value="TreeGrafter"/>
</dbReference>
<feature type="domain" description="Vta1/callose synthase N-terminal" evidence="10">
    <location>
        <begin position="12"/>
        <end position="152"/>
    </location>
</feature>
<dbReference type="EMBL" id="BTRK01000005">
    <property type="protein sequence ID" value="GMR53302.1"/>
    <property type="molecule type" value="Genomic_DNA"/>
</dbReference>
<dbReference type="PANTHER" id="PTHR46009">
    <property type="entry name" value="VACUOLAR PROTEIN SORTING-ASSOCIATED PROTEIN VTA1 HOMOLOG"/>
    <property type="match status" value="1"/>
</dbReference>
<evidence type="ECO:0000256" key="1">
    <source>
        <dbReference type="ARBA" id="ARBA00004481"/>
    </source>
</evidence>
<gene>
    <name evidence="12" type="ORF">PMAYCL1PPCAC_23497</name>
</gene>
<dbReference type="Proteomes" id="UP001328107">
    <property type="component" value="Unassembled WGS sequence"/>
</dbReference>
<evidence type="ECO:0000313" key="12">
    <source>
        <dbReference type="EMBL" id="GMR53302.1"/>
    </source>
</evidence>
<evidence type="ECO:0000259" key="11">
    <source>
        <dbReference type="Pfam" id="PF18097"/>
    </source>
</evidence>
<keyword evidence="6" id="KW-0967">Endosome</keyword>
<dbReference type="GO" id="GO:0032511">
    <property type="term" value="P:late endosome to vacuole transport via multivesicular body sorting pathway"/>
    <property type="evidence" value="ECO:0007669"/>
    <property type="project" value="InterPro"/>
</dbReference>
<organism evidence="12 13">
    <name type="scientific">Pristionchus mayeri</name>
    <dbReference type="NCBI Taxonomy" id="1317129"/>
    <lineage>
        <taxon>Eukaryota</taxon>
        <taxon>Metazoa</taxon>
        <taxon>Ecdysozoa</taxon>
        <taxon>Nematoda</taxon>
        <taxon>Chromadorea</taxon>
        <taxon>Rhabditida</taxon>
        <taxon>Rhabditina</taxon>
        <taxon>Diplogasteromorpha</taxon>
        <taxon>Diplogasteroidea</taxon>
        <taxon>Neodiplogasteridae</taxon>
        <taxon>Pristionchus</taxon>
    </lineage>
</organism>
<dbReference type="AlphaFoldDB" id="A0AAN5D0B6"/>
<protein>
    <submittedName>
        <fullName evidence="12">Uncharacterized protein</fullName>
    </submittedName>
</protein>
<keyword evidence="7" id="KW-0653">Protein transport</keyword>
<evidence type="ECO:0000256" key="7">
    <source>
        <dbReference type="ARBA" id="ARBA00022927"/>
    </source>
</evidence>
<evidence type="ECO:0000256" key="3">
    <source>
        <dbReference type="ARBA" id="ARBA00007895"/>
    </source>
</evidence>
<reference evidence="13" key="1">
    <citation type="submission" date="2022-10" db="EMBL/GenBank/DDBJ databases">
        <title>Genome assembly of Pristionchus species.</title>
        <authorList>
            <person name="Yoshida K."/>
            <person name="Sommer R.J."/>
        </authorList>
    </citation>
    <scope>NUCLEOTIDE SEQUENCE [LARGE SCALE GENOMIC DNA]</scope>
    <source>
        <strain evidence="13">RS5460</strain>
    </source>
</reference>
<comment type="caution">
    <text evidence="12">The sequence shown here is derived from an EMBL/GenBank/DDBJ whole genome shotgun (WGS) entry which is preliminary data.</text>
</comment>
<feature type="region of interest" description="Disordered" evidence="9">
    <location>
        <begin position="171"/>
        <end position="272"/>
    </location>
</feature>
<comment type="subcellular location">
    <subcellularLocation>
        <location evidence="2">Cytoplasm</location>
    </subcellularLocation>
    <subcellularLocation>
        <location evidence="1">Endosome membrane</location>
        <topology evidence="1">Peripheral membrane protein</topology>
    </subcellularLocation>
</comment>
<evidence type="ECO:0000256" key="9">
    <source>
        <dbReference type="SAM" id="MobiDB-lite"/>
    </source>
</evidence>
<keyword evidence="13" id="KW-1185">Reference proteome</keyword>
<dbReference type="Gene3D" id="1.20.5.420">
    <property type="entry name" value="Immunoglobulin FC, subunit C"/>
    <property type="match status" value="1"/>
</dbReference>
<sequence>IEMSLVPTPLKNISPYIKLANEHIQRDPVVYYWCLYYAVQTGMKIDRSPESFKFLGNLLETLEAVKKQLVSNEAITNEVVAQAHLEEYANKIFTFANAKEQRAEVDAKVAQMFHLVGCLLDVLQLFGELDSNMASTKKYAKWKATQIFQSIKTGTPYVPSVQQHDEFGELEGEAEGGHGNPFDLPGVPSHGSNAVPPPAPSEYNYPPAAPYPPPSTYQQPQQPSFPPAAAPRPSLNAFPSMPTAHSSSSLSSSHTPHYPTPEPASSSTYTPGSISMEKLAEVKKHCKYAMSAIDYEDIPTVMDNLVKAMAILQGR</sequence>
<keyword evidence="4" id="KW-0813">Transport</keyword>
<feature type="domain" description="Vta1 C-terminal" evidence="11">
    <location>
        <begin position="278"/>
        <end position="313"/>
    </location>
</feature>
<comment type="similarity">
    <text evidence="3">Belongs to the VTA1 family.</text>
</comment>
<evidence type="ECO:0000256" key="4">
    <source>
        <dbReference type="ARBA" id="ARBA00022448"/>
    </source>
</evidence>
<evidence type="ECO:0000256" key="2">
    <source>
        <dbReference type="ARBA" id="ARBA00004496"/>
    </source>
</evidence>
<evidence type="ECO:0000256" key="6">
    <source>
        <dbReference type="ARBA" id="ARBA00022753"/>
    </source>
</evidence>
<name>A0AAN5D0B6_9BILA</name>
<keyword evidence="5" id="KW-0963">Cytoplasm</keyword>
<dbReference type="InterPro" id="IPR041212">
    <property type="entry name" value="Vta1_C"/>
</dbReference>
<accession>A0AAN5D0B6</accession>
<feature type="non-terminal residue" evidence="12">
    <location>
        <position position="1"/>
    </location>
</feature>
<dbReference type="InterPro" id="IPR023175">
    <property type="entry name" value="Vta1/CALS_N_sf"/>
</dbReference>
<evidence type="ECO:0000256" key="8">
    <source>
        <dbReference type="ARBA" id="ARBA00023136"/>
    </source>
</evidence>
<dbReference type="InterPro" id="IPR039431">
    <property type="entry name" value="Vta1/CALS_N"/>
</dbReference>
<dbReference type="GO" id="GO:0015031">
    <property type="term" value="P:protein transport"/>
    <property type="evidence" value="ECO:0007669"/>
    <property type="project" value="UniProtKB-KW"/>
</dbReference>
<dbReference type="Pfam" id="PF04652">
    <property type="entry name" value="Vta1"/>
    <property type="match status" value="1"/>
</dbReference>
<dbReference type="Gene3D" id="1.25.40.270">
    <property type="entry name" value="Vacuolar protein sorting-associated protein vta1"/>
    <property type="match status" value="1"/>
</dbReference>
<proteinExistence type="inferred from homology"/>
<dbReference type="PANTHER" id="PTHR46009:SF1">
    <property type="entry name" value="VACUOLAR PROTEIN SORTING-ASSOCIATED PROTEIN VTA1 HOMOLOG"/>
    <property type="match status" value="1"/>
</dbReference>
<dbReference type="InterPro" id="IPR044538">
    <property type="entry name" value="Vta1-like"/>
</dbReference>
<evidence type="ECO:0000313" key="13">
    <source>
        <dbReference type="Proteomes" id="UP001328107"/>
    </source>
</evidence>
<dbReference type="GO" id="GO:0010008">
    <property type="term" value="C:endosome membrane"/>
    <property type="evidence" value="ECO:0007669"/>
    <property type="project" value="UniProtKB-SubCell"/>
</dbReference>
<feature type="compositionally biased region" description="Low complexity" evidence="9">
    <location>
        <begin position="231"/>
        <end position="257"/>
    </location>
</feature>
<evidence type="ECO:0000256" key="5">
    <source>
        <dbReference type="ARBA" id="ARBA00022490"/>
    </source>
</evidence>
<dbReference type="Pfam" id="PF18097">
    <property type="entry name" value="Vta1_C"/>
    <property type="match status" value="1"/>
</dbReference>
<evidence type="ECO:0000259" key="10">
    <source>
        <dbReference type="Pfam" id="PF04652"/>
    </source>
</evidence>
<keyword evidence="8" id="KW-0472">Membrane</keyword>